<dbReference type="PROSITE" id="PS50893">
    <property type="entry name" value="ABC_TRANSPORTER_2"/>
    <property type="match status" value="1"/>
</dbReference>
<dbReference type="InterPro" id="IPR017871">
    <property type="entry name" value="ABC_transporter-like_CS"/>
</dbReference>
<protein>
    <submittedName>
        <fullName evidence="5">Molybdenum transport ATP-binding protein ModC (TC 3.A.1.8.1)</fullName>
    </submittedName>
</protein>
<dbReference type="InterPro" id="IPR003593">
    <property type="entry name" value="AAA+_ATPase"/>
</dbReference>
<proteinExistence type="predicted"/>
<accession>A0A6S6SU10</accession>
<dbReference type="InterPro" id="IPR003439">
    <property type="entry name" value="ABC_transporter-like_ATP-bd"/>
</dbReference>
<evidence type="ECO:0000256" key="1">
    <source>
        <dbReference type="ARBA" id="ARBA00022448"/>
    </source>
</evidence>
<dbReference type="PANTHER" id="PTHR42781:SF4">
    <property type="entry name" value="SPERMIDINE_PUTRESCINE IMPORT ATP-BINDING PROTEIN POTA"/>
    <property type="match status" value="1"/>
</dbReference>
<evidence type="ECO:0000313" key="5">
    <source>
        <dbReference type="EMBL" id="CAA6814040.1"/>
    </source>
</evidence>
<gene>
    <name evidence="5" type="ORF">HELGO_WM3645</name>
</gene>
<dbReference type="AlphaFoldDB" id="A0A6S6SU10"/>
<dbReference type="Pfam" id="PF00005">
    <property type="entry name" value="ABC_tran"/>
    <property type="match status" value="1"/>
</dbReference>
<feature type="domain" description="ABC transporter" evidence="4">
    <location>
        <begin position="1"/>
        <end position="224"/>
    </location>
</feature>
<evidence type="ECO:0000259" key="4">
    <source>
        <dbReference type="PROSITE" id="PS50893"/>
    </source>
</evidence>
<keyword evidence="1" id="KW-0813">Transport</keyword>
<dbReference type="InterPro" id="IPR027417">
    <property type="entry name" value="P-loop_NTPase"/>
</dbReference>
<sequence length="270" mass="29933">MVNIAIQKPLFGAKGQMALSVDIEVERGEFVAIMGESGSGKTTLLRVVAGLETSSGDIIVEGNTWKGVPPQQREIGFIFQDYALFDNMTVEENLLFVKSDKSLANELLEMTHIVALKSRNVKSLSGGQKQRVALCRAMMRQPKILLMDEPLSAIDKEMRHKLRADIKALHTRFGMTTIMVSHDIGDVFALATRVIRLDQGKVISDASVRETFLHTNKESHLKLQGSIIDIMPQERTAIVSVGEQLIEVLLSKEESQKLNVGDSFFVHVTS</sequence>
<dbReference type="GO" id="GO:0005524">
    <property type="term" value="F:ATP binding"/>
    <property type="evidence" value="ECO:0007669"/>
    <property type="project" value="UniProtKB-KW"/>
</dbReference>
<dbReference type="PROSITE" id="PS00211">
    <property type="entry name" value="ABC_TRANSPORTER_1"/>
    <property type="match status" value="1"/>
</dbReference>
<evidence type="ECO:0000256" key="2">
    <source>
        <dbReference type="ARBA" id="ARBA00022741"/>
    </source>
</evidence>
<keyword evidence="2" id="KW-0547">Nucleotide-binding</keyword>
<dbReference type="Gene3D" id="3.40.50.300">
    <property type="entry name" value="P-loop containing nucleotide triphosphate hydrolases"/>
    <property type="match status" value="1"/>
</dbReference>
<evidence type="ECO:0000256" key="3">
    <source>
        <dbReference type="ARBA" id="ARBA00022840"/>
    </source>
</evidence>
<dbReference type="PANTHER" id="PTHR42781">
    <property type="entry name" value="SPERMIDINE/PUTRESCINE IMPORT ATP-BINDING PROTEIN POTA"/>
    <property type="match status" value="1"/>
</dbReference>
<dbReference type="GO" id="GO:0016887">
    <property type="term" value="F:ATP hydrolysis activity"/>
    <property type="evidence" value="ECO:0007669"/>
    <property type="project" value="InterPro"/>
</dbReference>
<dbReference type="EMBL" id="CACVAS010000066">
    <property type="protein sequence ID" value="CAA6814040.1"/>
    <property type="molecule type" value="Genomic_DNA"/>
</dbReference>
<dbReference type="SMART" id="SM00382">
    <property type="entry name" value="AAA"/>
    <property type="match status" value="1"/>
</dbReference>
<name>A0A6S6SU10_9BACT</name>
<dbReference type="SUPFAM" id="SSF52540">
    <property type="entry name" value="P-loop containing nucleoside triphosphate hydrolases"/>
    <property type="match status" value="1"/>
</dbReference>
<reference evidence="5" key="1">
    <citation type="submission" date="2020-01" db="EMBL/GenBank/DDBJ databases">
        <authorList>
            <person name="Meier V. D."/>
            <person name="Meier V D."/>
        </authorList>
    </citation>
    <scope>NUCLEOTIDE SEQUENCE</scope>
    <source>
        <strain evidence="5">HLG_WM_MAG_01</strain>
    </source>
</reference>
<organism evidence="5">
    <name type="scientific">uncultured Sulfurovum sp</name>
    <dbReference type="NCBI Taxonomy" id="269237"/>
    <lineage>
        <taxon>Bacteria</taxon>
        <taxon>Pseudomonadati</taxon>
        <taxon>Campylobacterota</taxon>
        <taxon>Epsilonproteobacteria</taxon>
        <taxon>Campylobacterales</taxon>
        <taxon>Sulfurovaceae</taxon>
        <taxon>Sulfurovum</taxon>
        <taxon>environmental samples</taxon>
    </lineage>
</organism>
<dbReference type="InterPro" id="IPR050093">
    <property type="entry name" value="ABC_SmlMolc_Importer"/>
</dbReference>
<keyword evidence="3 5" id="KW-0067">ATP-binding</keyword>